<keyword evidence="7" id="KW-1185">Reference proteome</keyword>
<evidence type="ECO:0000256" key="3">
    <source>
        <dbReference type="ARBA" id="ARBA00022833"/>
    </source>
</evidence>
<evidence type="ECO:0000256" key="1">
    <source>
        <dbReference type="ARBA" id="ARBA00005495"/>
    </source>
</evidence>
<evidence type="ECO:0000259" key="5">
    <source>
        <dbReference type="Pfam" id="PF04828"/>
    </source>
</evidence>
<organism evidence="6 7">
    <name type="scientific">Colletotrichum sublineola</name>
    <name type="common">Sorghum anthracnose fungus</name>
    <dbReference type="NCBI Taxonomy" id="1173701"/>
    <lineage>
        <taxon>Eukaryota</taxon>
        <taxon>Fungi</taxon>
        <taxon>Dikarya</taxon>
        <taxon>Ascomycota</taxon>
        <taxon>Pezizomycotina</taxon>
        <taxon>Sordariomycetes</taxon>
        <taxon>Hypocreomycetidae</taxon>
        <taxon>Glomerellales</taxon>
        <taxon>Glomerellaceae</taxon>
        <taxon>Colletotrichum</taxon>
        <taxon>Colletotrichum graminicola species complex</taxon>
    </lineage>
</organism>
<dbReference type="InterPro" id="IPR006913">
    <property type="entry name" value="CENP-V/GFA"/>
</dbReference>
<name>A0A066WZ49_COLSU</name>
<keyword evidence="4" id="KW-0456">Lyase</keyword>
<dbReference type="SUPFAM" id="SSF51316">
    <property type="entry name" value="Mss4-like"/>
    <property type="match status" value="1"/>
</dbReference>
<dbReference type="HOGENOM" id="CLU_055491_3_3_1"/>
<dbReference type="PANTHER" id="PTHR33337:SF40">
    <property type="entry name" value="CENP-V_GFA DOMAIN-CONTAINING PROTEIN-RELATED"/>
    <property type="match status" value="1"/>
</dbReference>
<sequence length="133" mass="15150">MKVTLSKKPDNVVVCHWYELFRNNSRVSLSCPPISTNCKRAGGGPYSMNFFVDDGQWEIEDSQKTLTEYLDLNTDSGNTLKRFFCRMCGSDSPVKSVAKTLPGKALIKASLFDEIPTKRSDYYEHKAIKWNQN</sequence>
<dbReference type="STRING" id="1173701.A0A066WZ49"/>
<dbReference type="GO" id="GO:0016846">
    <property type="term" value="F:carbon-sulfur lyase activity"/>
    <property type="evidence" value="ECO:0007669"/>
    <property type="project" value="InterPro"/>
</dbReference>
<evidence type="ECO:0000313" key="7">
    <source>
        <dbReference type="Proteomes" id="UP000027238"/>
    </source>
</evidence>
<evidence type="ECO:0000256" key="2">
    <source>
        <dbReference type="ARBA" id="ARBA00022723"/>
    </source>
</evidence>
<comment type="similarity">
    <text evidence="1">Belongs to the Gfa family.</text>
</comment>
<reference evidence="7" key="1">
    <citation type="journal article" date="2014" name="Genome Announc.">
        <title>Draft genome sequence of Colletotrichum sublineola, a destructive pathogen of cultivated sorghum.</title>
        <authorList>
            <person name="Baroncelli R."/>
            <person name="Sanz-Martin J.M."/>
            <person name="Rech G.E."/>
            <person name="Sukno S.A."/>
            <person name="Thon M.R."/>
        </authorList>
    </citation>
    <scope>NUCLEOTIDE SEQUENCE [LARGE SCALE GENOMIC DNA]</scope>
    <source>
        <strain evidence="7">TX430BB</strain>
    </source>
</reference>
<protein>
    <recommendedName>
        <fullName evidence="5">CENP-V/GFA domain-containing protein</fullName>
    </recommendedName>
</protein>
<evidence type="ECO:0000256" key="4">
    <source>
        <dbReference type="ARBA" id="ARBA00023239"/>
    </source>
</evidence>
<dbReference type="InterPro" id="IPR011057">
    <property type="entry name" value="Mss4-like_sf"/>
</dbReference>
<dbReference type="OrthoDB" id="9985472at2759"/>
<dbReference type="AlphaFoldDB" id="A0A066WZ49"/>
<evidence type="ECO:0000313" key="6">
    <source>
        <dbReference type="EMBL" id="KDN61992.1"/>
    </source>
</evidence>
<dbReference type="PANTHER" id="PTHR33337">
    <property type="entry name" value="GFA DOMAIN-CONTAINING PROTEIN"/>
    <property type="match status" value="1"/>
</dbReference>
<keyword evidence="2" id="KW-0479">Metal-binding</keyword>
<dbReference type="GO" id="GO:0046872">
    <property type="term" value="F:metal ion binding"/>
    <property type="evidence" value="ECO:0007669"/>
    <property type="project" value="UniProtKB-KW"/>
</dbReference>
<dbReference type="eggNOG" id="ENOG502SA0M">
    <property type="taxonomic scope" value="Eukaryota"/>
</dbReference>
<gene>
    <name evidence="6" type="ORF">CSUB01_09678</name>
</gene>
<dbReference type="Pfam" id="PF04828">
    <property type="entry name" value="GFA"/>
    <property type="match status" value="1"/>
</dbReference>
<dbReference type="Gene3D" id="3.90.1590.10">
    <property type="entry name" value="glutathione-dependent formaldehyde- activating enzyme (gfa)"/>
    <property type="match status" value="1"/>
</dbReference>
<keyword evidence="3" id="KW-0862">Zinc</keyword>
<comment type="caution">
    <text evidence="6">The sequence shown here is derived from an EMBL/GenBank/DDBJ whole genome shotgun (WGS) entry which is preliminary data.</text>
</comment>
<accession>A0A066WZ49</accession>
<feature type="domain" description="CENP-V/GFA" evidence="5">
    <location>
        <begin position="36"/>
        <end position="116"/>
    </location>
</feature>
<dbReference type="Proteomes" id="UP000027238">
    <property type="component" value="Unassembled WGS sequence"/>
</dbReference>
<proteinExistence type="inferred from homology"/>
<dbReference type="EMBL" id="JMSE01001365">
    <property type="protein sequence ID" value="KDN61992.1"/>
    <property type="molecule type" value="Genomic_DNA"/>
</dbReference>